<reference evidence="2" key="1">
    <citation type="journal article" date="2019" name="Int. J. Syst. Evol. Microbiol.">
        <title>The Global Catalogue of Microorganisms (GCM) 10K type strain sequencing project: providing services to taxonomists for standard genome sequencing and annotation.</title>
        <authorList>
            <consortium name="The Broad Institute Genomics Platform"/>
            <consortium name="The Broad Institute Genome Sequencing Center for Infectious Disease"/>
            <person name="Wu L."/>
            <person name="Ma J."/>
        </authorList>
    </citation>
    <scope>NUCLEOTIDE SEQUENCE [LARGE SCALE GENOMIC DNA]</scope>
    <source>
        <strain evidence="2">CGMCC 1.15111</strain>
    </source>
</reference>
<evidence type="ECO:0008006" key="3">
    <source>
        <dbReference type="Google" id="ProtNLM"/>
    </source>
</evidence>
<dbReference type="EMBL" id="BNAG01000002">
    <property type="protein sequence ID" value="GHE58901.1"/>
    <property type="molecule type" value="Genomic_DNA"/>
</dbReference>
<dbReference type="PANTHER" id="PTHR36842">
    <property type="entry name" value="PROTEIN TOLB HOMOLOG"/>
    <property type="match status" value="1"/>
</dbReference>
<gene>
    <name evidence="1" type="ORF">GCM10011340_11820</name>
</gene>
<comment type="caution">
    <text evidence="1">The sequence shown here is derived from an EMBL/GenBank/DDBJ whole genome shotgun (WGS) entry which is preliminary data.</text>
</comment>
<evidence type="ECO:0000313" key="2">
    <source>
        <dbReference type="Proteomes" id="UP000658258"/>
    </source>
</evidence>
<sequence length="1094" mass="125590">MVIKYSKTYPLLFVLFTVLFVVNEAQAQAFREKFGKNRIQYKYFDWSYFASENFEVYYYEGGQGLARKTIEYLESEFNRITETIGYPPYAKIRIFLYNSVADKQQSNVGVNAGDFTVGGETEFVQSQVELAYSGDYSSFKKKALYSVTEMLIEEMLYGGNIAEMFQSSFTNPIPVWFTGGIAKYVAYGWDKESDDAVREYVSTTSEDKFIRLSAEMNRLLGQSIWNYIAQKYGQRSISNILNLARIIRNEENSIERTLGVPYEQFMNEWRIFYNNANIQLKENNYSAPDPGTKVSGKNKNEDRYTSVKFSPDGRFLAYAATNEGQFKVRVRNMTNNEEREIFKGGLKLIDQEVYTHYPILSWADTTTLGIVYAENGANVLAVKRLGEKGEQKLKIPLLGIIQSFDFKDGGRLAVMTGSINDVSNAYVYNLVRGQVRKISDDRFDERDISFFEGSNQVVFSSNRSTDSVFVSGPDSLEHVMGNQFNLYTYDIDYPDSSFKQLTNSLAINEQPKAFGGHTVVFVSDQQGIKNLYSYSLQDSTTRQLTSFVYSIKTYDYHPQSGQLAFVSNLEGKEAVFSQSIDLTQSIFTPVTPRRALEVAKIMAQRRRERLGEQYNKLDSVRNAGPLVPQNVRSPLQQLDSLKEGAINTEEYEFKIESKVNTKDYQFEKPSEDPTVSSRSFLSIYQNTRSTDKIQGPAPYENRFQTDNLVTSFVIDQLRSFSQLMEIQMNDYLQNHRFKGSLLVPLSFNQGYDISGEYEYLKDRLDYSVKYYRKSIVRIDPQRFLNQRFNLSTFSVGASYPFSHKLRVDFNPFLAQTNYIDRDIRLLIPSNNPSQFVSESTATYGGFNTSLVFDNSVVVGTNLHQGTRAKVRFESFLKMNSEAVSFSNVQVDLRHYFRVNKGIYLAGRFFYGSYFGNAPKKYLLGGVDNWAFNSTESSNAEVNPLDFQTLFDNSDVLFHQFTNLRGYNYNTFQGKNVMTFSGEIRFPINQLLTNSELKSNFLRNLQVIGYYDIGSAWDDLSPFKPKNNLNIEEIRNEGSPFTAVINNFSNPWLQSTGVGVRTMLFGFFSRIDFSFPIRNFEMLNPKLQLSFGYDF</sequence>
<dbReference type="Proteomes" id="UP000658258">
    <property type="component" value="Unassembled WGS sequence"/>
</dbReference>
<dbReference type="Gene3D" id="2.40.160.50">
    <property type="entry name" value="membrane protein fhac: a member of the omp85/tpsb transporter family"/>
    <property type="match status" value="1"/>
</dbReference>
<keyword evidence="2" id="KW-1185">Reference proteome</keyword>
<accession>A0ABQ3I5Q8</accession>
<name>A0ABQ3I5Q8_9BACT</name>
<dbReference type="PANTHER" id="PTHR36842:SF1">
    <property type="entry name" value="PROTEIN TOLB"/>
    <property type="match status" value="1"/>
</dbReference>
<protein>
    <recommendedName>
        <fullName evidence="3">Translocation protein TolB</fullName>
    </recommendedName>
</protein>
<dbReference type="RefSeq" id="WP_189629307.1">
    <property type="nucleotide sequence ID" value="NZ_BNAG01000002.1"/>
</dbReference>
<dbReference type="InterPro" id="IPR011042">
    <property type="entry name" value="6-blade_b-propeller_TolB-like"/>
</dbReference>
<proteinExistence type="predicted"/>
<dbReference type="Gene3D" id="2.120.10.30">
    <property type="entry name" value="TolB, C-terminal domain"/>
    <property type="match status" value="2"/>
</dbReference>
<dbReference type="SUPFAM" id="SSF82171">
    <property type="entry name" value="DPP6 N-terminal domain-like"/>
    <property type="match status" value="1"/>
</dbReference>
<organism evidence="1 2">
    <name type="scientific">Roseivirga thermotolerans</name>
    <dbReference type="NCBI Taxonomy" id="1758176"/>
    <lineage>
        <taxon>Bacteria</taxon>
        <taxon>Pseudomonadati</taxon>
        <taxon>Bacteroidota</taxon>
        <taxon>Cytophagia</taxon>
        <taxon>Cytophagales</taxon>
        <taxon>Roseivirgaceae</taxon>
        <taxon>Roseivirga</taxon>
    </lineage>
</organism>
<evidence type="ECO:0000313" key="1">
    <source>
        <dbReference type="EMBL" id="GHE58901.1"/>
    </source>
</evidence>